<evidence type="ECO:0008006" key="4">
    <source>
        <dbReference type="Google" id="ProtNLM"/>
    </source>
</evidence>
<dbReference type="RefSeq" id="WP_308158662.1">
    <property type="nucleotide sequence ID" value="NZ_JAGGMS010000001.1"/>
</dbReference>
<name>A0ABS4PM12_9PSEU</name>
<accession>A0ABS4PM12</accession>
<sequence length="183" mass="18603">MSRIRSEHSALRVVRGTLLASTSAALAVTAHGLADGAMPSPSLTLLLTALIGWTSTALADRTKGLPGILLVLGPAQVVMHFVLTELSGHTSVHSGGGVLEGTLPMTAAHALAVLGTAVLLARAESLLAVVVASLRLLLPVVWTAVPVRGGPVRPVTVHPELSAGAIPVFLRTVLGRRGPPVAA</sequence>
<feature type="transmembrane region" description="Helical" evidence="1">
    <location>
        <begin position="126"/>
        <end position="145"/>
    </location>
</feature>
<comment type="caution">
    <text evidence="2">The sequence shown here is derived from an EMBL/GenBank/DDBJ whole genome shotgun (WGS) entry which is preliminary data.</text>
</comment>
<reference evidence="2 3" key="1">
    <citation type="submission" date="2021-03" db="EMBL/GenBank/DDBJ databases">
        <title>Sequencing the genomes of 1000 actinobacteria strains.</title>
        <authorList>
            <person name="Klenk H.-P."/>
        </authorList>
    </citation>
    <scope>NUCLEOTIDE SEQUENCE [LARGE SCALE GENOMIC DNA]</scope>
    <source>
        <strain evidence="2 3">DSM 45510</strain>
    </source>
</reference>
<proteinExistence type="predicted"/>
<keyword evidence="3" id="KW-1185">Reference proteome</keyword>
<feature type="transmembrane region" description="Helical" evidence="1">
    <location>
        <begin position="66"/>
        <end position="83"/>
    </location>
</feature>
<feature type="transmembrane region" description="Helical" evidence="1">
    <location>
        <begin position="42"/>
        <end position="59"/>
    </location>
</feature>
<evidence type="ECO:0000313" key="2">
    <source>
        <dbReference type="EMBL" id="MBP2179651.1"/>
    </source>
</evidence>
<feature type="transmembrane region" description="Helical" evidence="1">
    <location>
        <begin position="103"/>
        <end position="121"/>
    </location>
</feature>
<evidence type="ECO:0000256" key="1">
    <source>
        <dbReference type="SAM" id="Phobius"/>
    </source>
</evidence>
<protein>
    <recommendedName>
        <fullName evidence="4">MFS transporter</fullName>
    </recommendedName>
</protein>
<keyword evidence="1" id="KW-0812">Transmembrane</keyword>
<keyword evidence="1" id="KW-1133">Transmembrane helix</keyword>
<evidence type="ECO:0000313" key="3">
    <source>
        <dbReference type="Proteomes" id="UP000741013"/>
    </source>
</evidence>
<gene>
    <name evidence="2" type="ORF">JOM49_001177</name>
</gene>
<organism evidence="2 3">
    <name type="scientific">Amycolatopsis magusensis</name>
    <dbReference type="NCBI Taxonomy" id="882444"/>
    <lineage>
        <taxon>Bacteria</taxon>
        <taxon>Bacillati</taxon>
        <taxon>Actinomycetota</taxon>
        <taxon>Actinomycetes</taxon>
        <taxon>Pseudonocardiales</taxon>
        <taxon>Pseudonocardiaceae</taxon>
        <taxon>Amycolatopsis</taxon>
    </lineage>
</organism>
<keyword evidence="1" id="KW-0472">Membrane</keyword>
<dbReference type="Proteomes" id="UP000741013">
    <property type="component" value="Unassembled WGS sequence"/>
</dbReference>
<dbReference type="EMBL" id="JAGGMS010000001">
    <property type="protein sequence ID" value="MBP2179651.1"/>
    <property type="molecule type" value="Genomic_DNA"/>
</dbReference>